<name>A0A170XVB3_TRIIF</name>
<sequence>MSKPPNAQLGALPPTFEEVTEYMKSFLAAKAEELKKTKGLSAPRNDMLGKLFKEHNEKVIQKLNEISPKVQEEIKANPELQSFIEKLKIKLKEDSDKLKVANSEVIGTTLSNTWDTVTKQIDKSYKEIKQKGQMESELEEYLHRVLNQMRDSGNQFQRRVNSVLFTEKLQLLTT</sequence>
<dbReference type="EMBL" id="GEMB01004003">
    <property type="protein sequence ID" value="JAR99257.1"/>
    <property type="molecule type" value="Transcribed_RNA"/>
</dbReference>
<dbReference type="EMBL" id="GEMB01004004">
    <property type="protein sequence ID" value="JAR99256.1"/>
    <property type="molecule type" value="Transcribed_RNA"/>
</dbReference>
<organism evidence="1">
    <name type="scientific">Triatoma infestans</name>
    <name type="common">Assassin bug</name>
    <dbReference type="NCBI Taxonomy" id="30076"/>
    <lineage>
        <taxon>Eukaryota</taxon>
        <taxon>Metazoa</taxon>
        <taxon>Ecdysozoa</taxon>
        <taxon>Arthropoda</taxon>
        <taxon>Hexapoda</taxon>
        <taxon>Insecta</taxon>
        <taxon>Pterygota</taxon>
        <taxon>Neoptera</taxon>
        <taxon>Paraneoptera</taxon>
        <taxon>Hemiptera</taxon>
        <taxon>Heteroptera</taxon>
        <taxon>Panheteroptera</taxon>
        <taxon>Cimicomorpha</taxon>
        <taxon>Reduviidae</taxon>
        <taxon>Triatominae</taxon>
        <taxon>Triatoma</taxon>
    </lineage>
</organism>
<reference evidence="1" key="1">
    <citation type="submission" date="2016-04" db="EMBL/GenBank/DDBJ databases">
        <authorList>
            <person name="Calderon-Fernandez G.M.Sr."/>
        </authorList>
    </citation>
    <scope>NUCLEOTIDE SEQUENCE</scope>
    <source>
        <strain evidence="1">Int1</strain>
        <tissue evidence="1">Integument</tissue>
    </source>
</reference>
<dbReference type="EMBL" id="GEMB01003999">
    <property type="protein sequence ID" value="JAR99261.1"/>
    <property type="molecule type" value="Transcribed_RNA"/>
</dbReference>
<dbReference type="EMBL" id="GEMB01004000">
    <property type="protein sequence ID" value="JAR99260.1"/>
    <property type="molecule type" value="Transcribed_RNA"/>
</dbReference>
<proteinExistence type="predicted"/>
<dbReference type="EMBL" id="GEMB01004001">
    <property type="protein sequence ID" value="JAR99259.1"/>
    <property type="molecule type" value="Transcribed_RNA"/>
</dbReference>
<dbReference type="EMBL" id="GEMB01004002">
    <property type="protein sequence ID" value="JAR99258.1"/>
    <property type="molecule type" value="Transcribed_RNA"/>
</dbReference>
<reference evidence="1" key="2">
    <citation type="journal article" date="2017" name="J. Med. Entomol.">
        <title>Transcriptome Analysis of the Triatoma infestans (Hemiptera: Reduviidae) Integument.</title>
        <authorList>
            <person name="Calderon-Fernandez G.M."/>
            <person name="Moriconi D.E."/>
            <person name="Dulbecco A.B."/>
            <person name="Juarez M.P."/>
        </authorList>
    </citation>
    <scope>NUCLEOTIDE SEQUENCE</scope>
    <source>
        <strain evidence="1">Int1</strain>
        <tissue evidence="1">Integument</tissue>
    </source>
</reference>
<dbReference type="AlphaFoldDB" id="A0A170XVB3"/>
<protein>
    <submittedName>
        <fullName evidence="1">Uncharacterized protein</fullName>
    </submittedName>
</protein>
<accession>A0A170XVB3</accession>
<dbReference type="SUPFAM" id="SSF58113">
    <property type="entry name" value="Apolipoprotein A-I"/>
    <property type="match status" value="1"/>
</dbReference>
<evidence type="ECO:0000313" key="1">
    <source>
        <dbReference type="EMBL" id="JAR99261.1"/>
    </source>
</evidence>